<dbReference type="AlphaFoldDB" id="A0A0G0JSA6"/>
<comment type="caution">
    <text evidence="3">The sequence shown here is derived from an EMBL/GenBank/DDBJ whole genome shotgun (WGS) entry which is preliminary data.</text>
</comment>
<feature type="coiled-coil region" evidence="1">
    <location>
        <begin position="147"/>
        <end position="179"/>
    </location>
</feature>
<proteinExistence type="predicted"/>
<organism evidence="3 4">
    <name type="scientific">Candidatus Shapirobacteria bacterium GW2011_GWE2_38_30</name>
    <dbReference type="NCBI Taxonomy" id="1618490"/>
    <lineage>
        <taxon>Bacteria</taxon>
        <taxon>Candidatus Shapironibacteriota</taxon>
    </lineage>
</organism>
<evidence type="ECO:0000256" key="1">
    <source>
        <dbReference type="SAM" id="Coils"/>
    </source>
</evidence>
<keyword evidence="2" id="KW-0472">Membrane</keyword>
<dbReference type="Gene3D" id="2.60.40.1120">
    <property type="entry name" value="Carboxypeptidase-like, regulatory domain"/>
    <property type="match status" value="1"/>
</dbReference>
<keyword evidence="1" id="KW-0175">Coiled coil</keyword>
<protein>
    <recommendedName>
        <fullName evidence="5">PrgI family protein</fullName>
    </recommendedName>
</protein>
<evidence type="ECO:0000256" key="2">
    <source>
        <dbReference type="SAM" id="Phobius"/>
    </source>
</evidence>
<keyword evidence="2" id="KW-1133">Transmembrane helix</keyword>
<reference evidence="3 4" key="1">
    <citation type="journal article" date="2015" name="Nature">
        <title>rRNA introns, odd ribosomes, and small enigmatic genomes across a large radiation of phyla.</title>
        <authorList>
            <person name="Brown C.T."/>
            <person name="Hug L.A."/>
            <person name="Thomas B.C."/>
            <person name="Sharon I."/>
            <person name="Castelle C.J."/>
            <person name="Singh A."/>
            <person name="Wilkins M.J."/>
            <person name="Williams K.H."/>
            <person name="Banfield J.F."/>
        </authorList>
    </citation>
    <scope>NUCLEOTIDE SEQUENCE [LARGE SCALE GENOMIC DNA]</scope>
</reference>
<dbReference type="InterPro" id="IPR008969">
    <property type="entry name" value="CarboxyPept-like_regulatory"/>
</dbReference>
<accession>A0A0G0JSA6</accession>
<dbReference type="Proteomes" id="UP000034406">
    <property type="component" value="Unassembled WGS sequence"/>
</dbReference>
<dbReference type="EMBL" id="LBUT01000007">
    <property type="protein sequence ID" value="KKQ70403.1"/>
    <property type="molecule type" value="Genomic_DNA"/>
</dbReference>
<keyword evidence="2" id="KW-0812">Transmembrane</keyword>
<dbReference type="STRING" id="1618490.US90_C0007G0016"/>
<gene>
    <name evidence="3" type="ORF">US90_C0007G0016</name>
</gene>
<evidence type="ECO:0000313" key="3">
    <source>
        <dbReference type="EMBL" id="KKQ70403.1"/>
    </source>
</evidence>
<evidence type="ECO:0008006" key="5">
    <source>
        <dbReference type="Google" id="ProtNLM"/>
    </source>
</evidence>
<evidence type="ECO:0000313" key="4">
    <source>
        <dbReference type="Proteomes" id="UP000034406"/>
    </source>
</evidence>
<feature type="transmembrane region" description="Helical" evidence="2">
    <location>
        <begin position="26"/>
        <end position="46"/>
    </location>
</feature>
<dbReference type="SUPFAM" id="SSF49464">
    <property type="entry name" value="Carboxypeptidase regulatory domain-like"/>
    <property type="match status" value="1"/>
</dbReference>
<sequence>MEQHPIPQHITSYEFKLVGEMTLKQFGKAAGGVVIALLINASGLIFFVKWPLIVIAAGGGLAMAFVPFQDRPLEGWIISFFKAIYSPTIYTWKKKADLNWLGIDYSKKIKSDEDEKIEVPVKEPAKVEEFIQSLPSVKKEEKIKEPESELEEVANKMTEEKVETKKEQVKEEAEEKIKENWRNQKTNLDLKKEKVIATGRAVFGDIPMPDTPDIPNVLVGMVVDTQGKIVENAIIEIEDAEGNPSRVMRTNPLGQFKSSTQLANGDYMVITEKEGFQFDVVKINMKGEIVEPIIVRSK</sequence>
<name>A0A0G0JSA6_9BACT</name>